<feature type="region of interest" description="Disordered" evidence="4">
    <location>
        <begin position="349"/>
        <end position="385"/>
    </location>
</feature>
<dbReference type="InterPro" id="IPR017946">
    <property type="entry name" value="PLC-like_Pdiesterase_TIM-brl"/>
</dbReference>
<feature type="compositionally biased region" description="Low complexity" evidence="4">
    <location>
        <begin position="370"/>
        <end position="385"/>
    </location>
</feature>
<dbReference type="SUPFAM" id="SSF51695">
    <property type="entry name" value="PLC-like phosphodiesterases"/>
    <property type="match status" value="1"/>
</dbReference>
<dbReference type="PROSITE" id="PS50007">
    <property type="entry name" value="PIPLC_X_DOMAIN"/>
    <property type="match status" value="1"/>
</dbReference>
<reference evidence="7" key="2">
    <citation type="submission" date="2020-11" db="EMBL/GenBank/DDBJ databases">
        <authorList>
            <person name="Cecchin M."/>
            <person name="Marcolungo L."/>
            <person name="Rossato M."/>
            <person name="Girolomoni L."/>
            <person name="Cosentino E."/>
            <person name="Cuine S."/>
            <person name="Li-Beisson Y."/>
            <person name="Delledonne M."/>
            <person name="Ballottari M."/>
        </authorList>
    </citation>
    <scope>NUCLEOTIDE SEQUENCE</scope>
    <source>
        <strain evidence="7">211/11P</strain>
        <tissue evidence="7">Whole cell</tissue>
    </source>
</reference>
<feature type="region of interest" description="Disordered" evidence="4">
    <location>
        <begin position="1"/>
        <end position="25"/>
    </location>
</feature>
<reference evidence="7" key="1">
    <citation type="journal article" date="2019" name="Plant J.">
        <title>Chlorella vulgaris genome assembly and annotation reveals the molecular basis for metabolic acclimation to high light conditions.</title>
        <authorList>
            <person name="Cecchin M."/>
            <person name="Marcolungo L."/>
            <person name="Rossato M."/>
            <person name="Girolomoni L."/>
            <person name="Cosentino E."/>
            <person name="Cuine S."/>
            <person name="Li-Beisson Y."/>
            <person name="Delledonne M."/>
            <person name="Ballottari M."/>
        </authorList>
    </citation>
    <scope>NUCLEOTIDE SEQUENCE</scope>
    <source>
        <strain evidence="7">211/11P</strain>
    </source>
</reference>
<dbReference type="CDD" id="cd08556">
    <property type="entry name" value="GDPD"/>
    <property type="match status" value="1"/>
</dbReference>
<feature type="transmembrane region" description="Helical" evidence="5">
    <location>
        <begin position="34"/>
        <end position="52"/>
    </location>
</feature>
<proteinExistence type="predicted"/>
<keyword evidence="2" id="KW-0319">Glycerol metabolism</keyword>
<dbReference type="Pfam" id="PF03009">
    <property type="entry name" value="GDPD"/>
    <property type="match status" value="1"/>
</dbReference>
<dbReference type="Gene3D" id="3.20.20.190">
    <property type="entry name" value="Phosphatidylinositol (PI) phosphodiesterase"/>
    <property type="match status" value="1"/>
</dbReference>
<evidence type="ECO:0000313" key="8">
    <source>
        <dbReference type="Proteomes" id="UP001055712"/>
    </source>
</evidence>
<sequence>MFGDMSGRQPLLQVKQDPRRPRRPAATAALRNQVLLVAAGLALLAASLVLLYRRAPRQAADDASSEEEQRDSERELQLLHEQPSSEFCAQPPPLVCAHGGDAAAAPPNTAAAFRAALDGGARCVEVDVARTKDGQLVVLHTRELTQLLKLAGGSASSAAAAHGAPPPQVGDFTWRQLQALRWPGGEGVETVEAVLHMVLPGTDHITLDVKTYGQAGEEVDEDAMAQAVVDLMRRTACRQCLVWAKSDAVVLQVKELDPQQAVGYVVLNETAAARAAGMHRLLRIGSAEVVALHYAMAADAAITAAARGARKQVHAWTANTAGMMRSILDAGGAHAVVTNHPRKLQAAIDSRTRRCRQQEQQEERQGKLHQQQSERQQQQQQADPG</sequence>
<evidence type="ECO:0000256" key="4">
    <source>
        <dbReference type="SAM" id="MobiDB-lite"/>
    </source>
</evidence>
<protein>
    <recommendedName>
        <fullName evidence="1">glycerophosphodiester phosphodiesterase</fullName>
        <ecNumber evidence="1">3.1.4.46</ecNumber>
    </recommendedName>
</protein>
<dbReference type="PROSITE" id="PS51704">
    <property type="entry name" value="GP_PDE"/>
    <property type="match status" value="1"/>
</dbReference>
<dbReference type="EMBL" id="SIDB01000003">
    <property type="protein sequence ID" value="KAI3434981.1"/>
    <property type="molecule type" value="Genomic_DNA"/>
</dbReference>
<comment type="catalytic activity">
    <reaction evidence="3">
        <text>a sn-glycero-3-phosphodiester + H2O = an alcohol + sn-glycerol 3-phosphate + H(+)</text>
        <dbReference type="Rhea" id="RHEA:12969"/>
        <dbReference type="ChEBI" id="CHEBI:15377"/>
        <dbReference type="ChEBI" id="CHEBI:15378"/>
        <dbReference type="ChEBI" id="CHEBI:30879"/>
        <dbReference type="ChEBI" id="CHEBI:57597"/>
        <dbReference type="ChEBI" id="CHEBI:83408"/>
        <dbReference type="EC" id="3.1.4.46"/>
    </reaction>
</comment>
<evidence type="ECO:0000259" key="6">
    <source>
        <dbReference type="PROSITE" id="PS51704"/>
    </source>
</evidence>
<evidence type="ECO:0000256" key="2">
    <source>
        <dbReference type="ARBA" id="ARBA00022798"/>
    </source>
</evidence>
<feature type="compositionally biased region" description="Basic and acidic residues" evidence="4">
    <location>
        <begin position="350"/>
        <end position="366"/>
    </location>
</feature>
<evidence type="ECO:0000256" key="1">
    <source>
        <dbReference type="ARBA" id="ARBA00012247"/>
    </source>
</evidence>
<dbReference type="PANTHER" id="PTHR47449:SF2">
    <property type="entry name" value="GLYCEROPHOSPHODIESTER PHOSPHODIESTERASE GDPD4"/>
    <property type="match status" value="1"/>
</dbReference>
<keyword evidence="5" id="KW-0472">Membrane</keyword>
<dbReference type="GO" id="GO:0008889">
    <property type="term" value="F:glycerophosphodiester phosphodiesterase activity"/>
    <property type="evidence" value="ECO:0007669"/>
    <property type="project" value="UniProtKB-EC"/>
</dbReference>
<dbReference type="OrthoDB" id="1058301at2759"/>
<evidence type="ECO:0000256" key="3">
    <source>
        <dbReference type="ARBA" id="ARBA00047512"/>
    </source>
</evidence>
<accession>A0A9D4TUJ3</accession>
<dbReference type="EC" id="3.1.4.46" evidence="1"/>
<dbReference type="GO" id="GO:0006629">
    <property type="term" value="P:lipid metabolic process"/>
    <property type="evidence" value="ECO:0007669"/>
    <property type="project" value="InterPro"/>
</dbReference>
<evidence type="ECO:0000256" key="5">
    <source>
        <dbReference type="SAM" id="Phobius"/>
    </source>
</evidence>
<evidence type="ECO:0000313" key="7">
    <source>
        <dbReference type="EMBL" id="KAI3434981.1"/>
    </source>
</evidence>
<organism evidence="7 8">
    <name type="scientific">Chlorella vulgaris</name>
    <name type="common">Green alga</name>
    <dbReference type="NCBI Taxonomy" id="3077"/>
    <lineage>
        <taxon>Eukaryota</taxon>
        <taxon>Viridiplantae</taxon>
        <taxon>Chlorophyta</taxon>
        <taxon>core chlorophytes</taxon>
        <taxon>Trebouxiophyceae</taxon>
        <taxon>Chlorellales</taxon>
        <taxon>Chlorellaceae</taxon>
        <taxon>Chlorella clade</taxon>
        <taxon>Chlorella</taxon>
    </lineage>
</organism>
<keyword evidence="5" id="KW-1133">Transmembrane helix</keyword>
<keyword evidence="5" id="KW-0812">Transmembrane</keyword>
<keyword evidence="8" id="KW-1185">Reference proteome</keyword>
<name>A0A9D4TUJ3_CHLVU</name>
<dbReference type="InterPro" id="IPR030395">
    <property type="entry name" value="GP_PDE_dom"/>
</dbReference>
<dbReference type="GO" id="GO:0006071">
    <property type="term" value="P:glycerol metabolic process"/>
    <property type="evidence" value="ECO:0007669"/>
    <property type="project" value="UniProtKB-KW"/>
</dbReference>
<comment type="caution">
    <text evidence="7">The sequence shown here is derived from an EMBL/GenBank/DDBJ whole genome shotgun (WGS) entry which is preliminary data.</text>
</comment>
<gene>
    <name evidence="7" type="ORF">D9Q98_003033</name>
</gene>
<dbReference type="AlphaFoldDB" id="A0A9D4TUJ3"/>
<feature type="domain" description="GP-PDE" evidence="6">
    <location>
        <begin position="93"/>
        <end position="348"/>
    </location>
</feature>
<dbReference type="InterPro" id="IPR044236">
    <property type="entry name" value="GDPD4"/>
</dbReference>
<dbReference type="Proteomes" id="UP001055712">
    <property type="component" value="Unassembled WGS sequence"/>
</dbReference>
<dbReference type="PANTHER" id="PTHR47449">
    <property type="entry name" value="GLYCEROPHOSPHODIESTER PHOSPHODIESTERASE GDPD4"/>
    <property type="match status" value="1"/>
</dbReference>